<dbReference type="PANTHER" id="PTHR33375">
    <property type="entry name" value="CHROMOSOME-PARTITIONING PROTEIN PARB-RELATED"/>
    <property type="match status" value="1"/>
</dbReference>
<accession>A0A7Y9U911</accession>
<dbReference type="AlphaFoldDB" id="A0A7Y9U911"/>
<feature type="region of interest" description="Disordered" evidence="2">
    <location>
        <begin position="1"/>
        <end position="20"/>
    </location>
</feature>
<comment type="caution">
    <text evidence="4">The sequence shown here is derived from an EMBL/GenBank/DDBJ whole genome shotgun (WGS) entry which is preliminary data.</text>
</comment>
<keyword evidence="5" id="KW-1185">Reference proteome</keyword>
<proteinExistence type="inferred from homology"/>
<dbReference type="SUPFAM" id="SSF110849">
    <property type="entry name" value="ParB/Sulfiredoxin"/>
    <property type="match status" value="1"/>
</dbReference>
<gene>
    <name evidence="4" type="ORF">BDD16_004549</name>
</gene>
<organism evidence="4 5">
    <name type="scientific">Sphaerotilus montanus</name>
    <dbReference type="NCBI Taxonomy" id="522889"/>
    <lineage>
        <taxon>Bacteria</taxon>
        <taxon>Pseudomonadati</taxon>
        <taxon>Pseudomonadota</taxon>
        <taxon>Betaproteobacteria</taxon>
        <taxon>Burkholderiales</taxon>
        <taxon>Sphaerotilaceae</taxon>
        <taxon>Sphaerotilus</taxon>
    </lineage>
</organism>
<dbReference type="GO" id="GO:0005694">
    <property type="term" value="C:chromosome"/>
    <property type="evidence" value="ECO:0007669"/>
    <property type="project" value="TreeGrafter"/>
</dbReference>
<feature type="domain" description="ParB-like N-terminal" evidence="3">
    <location>
        <begin position="61"/>
        <end position="164"/>
    </location>
</feature>
<dbReference type="SMART" id="SM00470">
    <property type="entry name" value="ParB"/>
    <property type="match status" value="1"/>
</dbReference>
<comment type="similarity">
    <text evidence="1">Belongs to the ParB family.</text>
</comment>
<evidence type="ECO:0000256" key="2">
    <source>
        <dbReference type="SAM" id="MobiDB-lite"/>
    </source>
</evidence>
<evidence type="ECO:0000313" key="5">
    <source>
        <dbReference type="Proteomes" id="UP000518288"/>
    </source>
</evidence>
<dbReference type="Gene3D" id="3.90.1530.30">
    <property type="match status" value="1"/>
</dbReference>
<dbReference type="InterPro" id="IPR004437">
    <property type="entry name" value="ParB/RepB/Spo0J"/>
</dbReference>
<dbReference type="PANTHER" id="PTHR33375:SF1">
    <property type="entry name" value="CHROMOSOME-PARTITIONING PROTEIN PARB-RELATED"/>
    <property type="match status" value="1"/>
</dbReference>
<evidence type="ECO:0000313" key="4">
    <source>
        <dbReference type="EMBL" id="NYG35487.1"/>
    </source>
</evidence>
<dbReference type="Pfam" id="PF18090">
    <property type="entry name" value="SoPB_HTH"/>
    <property type="match status" value="1"/>
</dbReference>
<feature type="region of interest" description="Disordered" evidence="2">
    <location>
        <begin position="37"/>
        <end position="61"/>
    </location>
</feature>
<dbReference type="InterPro" id="IPR040873">
    <property type="entry name" value="SoPB_HTH"/>
</dbReference>
<name>A0A7Y9U911_9BURK</name>
<dbReference type="RefSeq" id="WP_179636377.1">
    <property type="nucleotide sequence ID" value="NZ_JACCFH010000002.1"/>
</dbReference>
<dbReference type="GO" id="GO:0007059">
    <property type="term" value="P:chromosome segregation"/>
    <property type="evidence" value="ECO:0007669"/>
    <property type="project" value="TreeGrafter"/>
</dbReference>
<dbReference type="InterPro" id="IPR050336">
    <property type="entry name" value="Chromosome_partition/occlusion"/>
</dbReference>
<dbReference type="InterPro" id="IPR003115">
    <property type="entry name" value="ParB_N"/>
</dbReference>
<dbReference type="Gene3D" id="1.10.10.2830">
    <property type="match status" value="1"/>
</dbReference>
<reference evidence="4 5" key="1">
    <citation type="submission" date="2020-07" db="EMBL/GenBank/DDBJ databases">
        <title>Genomic Encyclopedia of Archaeal and Bacterial Type Strains, Phase II (KMG-II): from individual species to whole genera.</title>
        <authorList>
            <person name="Goeker M."/>
        </authorList>
    </citation>
    <scope>NUCLEOTIDE SEQUENCE [LARGE SCALE GENOMIC DNA]</scope>
    <source>
        <strain evidence="4 5">DSM 21226</strain>
    </source>
</reference>
<dbReference type="GO" id="GO:0003677">
    <property type="term" value="F:DNA binding"/>
    <property type="evidence" value="ECO:0007669"/>
    <property type="project" value="InterPro"/>
</dbReference>
<dbReference type="CDD" id="cd16405">
    <property type="entry name" value="RepB_like_N"/>
    <property type="match status" value="1"/>
</dbReference>
<sequence>MEPRKMNVKPSGLLGADQKAERERRLAMAVGRLPSFAAAATPPSEVARDEPAAPTGSSSTQVIDPKLIVRSRWANRHQANFSGEEFGQLREEIRQAGGNVQAIKVRPLRSPVSAVQPGEVVPRYEIVFGHRRHEACLLEGLPVLAVVADVDDRTLFIEMDRENRSRKDLTAWEQGVMYLKALDTGLFPSKRALASALGVDHSALAKAVTLAELPQAIIDAFSSPLDLQFRWGQPLAAIFAADPDTVLARAAMLKEHRGKMNARSIFEQLINGKDVKSDANMPAEPIKIDQGGKRADISMTAKGGAVVNIAPGSIGPERLKDLAELVTKFLAGM</sequence>
<evidence type="ECO:0000256" key="1">
    <source>
        <dbReference type="ARBA" id="ARBA00006295"/>
    </source>
</evidence>
<dbReference type="InterPro" id="IPR036086">
    <property type="entry name" value="ParB/Sulfiredoxin_sf"/>
</dbReference>
<dbReference type="EMBL" id="JACCFH010000002">
    <property type="protein sequence ID" value="NYG35487.1"/>
    <property type="molecule type" value="Genomic_DNA"/>
</dbReference>
<dbReference type="NCBIfam" id="TIGR00180">
    <property type="entry name" value="parB_part"/>
    <property type="match status" value="1"/>
</dbReference>
<dbReference type="SUPFAM" id="SSF109709">
    <property type="entry name" value="KorB DNA-binding domain-like"/>
    <property type="match status" value="1"/>
</dbReference>
<dbReference type="Proteomes" id="UP000518288">
    <property type="component" value="Unassembled WGS sequence"/>
</dbReference>
<evidence type="ECO:0000259" key="3">
    <source>
        <dbReference type="SMART" id="SM00470"/>
    </source>
</evidence>
<dbReference type="InterPro" id="IPR037972">
    <property type="entry name" value="RepB_N"/>
</dbReference>
<protein>
    <submittedName>
        <fullName evidence="4">ParB family chromosome partitioning protein</fullName>
    </submittedName>
</protein>
<dbReference type="Pfam" id="PF02195">
    <property type="entry name" value="ParB_N"/>
    <property type="match status" value="1"/>
</dbReference>